<dbReference type="OrthoDB" id="5768127at2"/>
<sequence length="138" mass="15872">MLFPNLGQFSLTVSNNILEVYVTGAWDLAMANLLVDEMLPISEEFNNVHWAAIIDCRRWVLSTPESQVKVREGIARNIEKGLRRAAYVVDTNHIKHVQLERTNPQLTDSSPTLQAYERQYFSSYLEALKWLQSEGYTP</sequence>
<evidence type="ECO:0000313" key="2">
    <source>
        <dbReference type="Proteomes" id="UP000184520"/>
    </source>
</evidence>
<accession>A0A1M5P1W1</accession>
<protein>
    <recommendedName>
        <fullName evidence="3">SpoIIAA-like</fullName>
    </recommendedName>
</protein>
<dbReference type="Proteomes" id="UP000184520">
    <property type="component" value="Unassembled WGS sequence"/>
</dbReference>
<proteinExistence type="predicted"/>
<dbReference type="AlphaFoldDB" id="A0A1M5P1W1"/>
<reference evidence="2" key="1">
    <citation type="submission" date="2016-11" db="EMBL/GenBank/DDBJ databases">
        <authorList>
            <person name="Varghese N."/>
            <person name="Submissions S."/>
        </authorList>
    </citation>
    <scope>NUCLEOTIDE SEQUENCE [LARGE SCALE GENOMIC DNA]</scope>
    <source>
        <strain evidence="2">CGMCC 1.8995</strain>
    </source>
</reference>
<gene>
    <name evidence="1" type="ORF">SAMN05216361_3439</name>
</gene>
<name>A0A1M5P1W1_9ALTE</name>
<dbReference type="EMBL" id="FQWD01000005">
    <property type="protein sequence ID" value="SHG95824.1"/>
    <property type="molecule type" value="Genomic_DNA"/>
</dbReference>
<organism evidence="1 2">
    <name type="scientific">Marisediminitalea aggregata</name>
    <dbReference type="NCBI Taxonomy" id="634436"/>
    <lineage>
        <taxon>Bacteria</taxon>
        <taxon>Pseudomonadati</taxon>
        <taxon>Pseudomonadota</taxon>
        <taxon>Gammaproteobacteria</taxon>
        <taxon>Alteromonadales</taxon>
        <taxon>Alteromonadaceae</taxon>
        <taxon>Marisediminitalea</taxon>
    </lineage>
</organism>
<dbReference type="RefSeq" id="WP_073324462.1">
    <property type="nucleotide sequence ID" value="NZ_FQWD01000005.1"/>
</dbReference>
<evidence type="ECO:0000313" key="1">
    <source>
        <dbReference type="EMBL" id="SHG95824.1"/>
    </source>
</evidence>
<keyword evidence="2" id="KW-1185">Reference proteome</keyword>
<evidence type="ECO:0008006" key="3">
    <source>
        <dbReference type="Google" id="ProtNLM"/>
    </source>
</evidence>